<feature type="region of interest" description="Disordered" evidence="1">
    <location>
        <begin position="174"/>
        <end position="198"/>
    </location>
</feature>
<feature type="region of interest" description="Disordered" evidence="1">
    <location>
        <begin position="1"/>
        <end position="23"/>
    </location>
</feature>
<feature type="transmembrane region" description="Helical" evidence="2">
    <location>
        <begin position="52"/>
        <end position="70"/>
    </location>
</feature>
<evidence type="ECO:0000313" key="3">
    <source>
        <dbReference type="EMBL" id="GIH83877.1"/>
    </source>
</evidence>
<evidence type="ECO:0000256" key="1">
    <source>
        <dbReference type="SAM" id="MobiDB-lite"/>
    </source>
</evidence>
<dbReference type="Proteomes" id="UP000655044">
    <property type="component" value="Unassembled WGS sequence"/>
</dbReference>
<keyword evidence="2" id="KW-0472">Membrane</keyword>
<accession>A0A8J3S163</accession>
<keyword evidence="2" id="KW-0812">Transmembrane</keyword>
<dbReference type="InterPro" id="IPR011042">
    <property type="entry name" value="6-blade_b-propeller_TolB-like"/>
</dbReference>
<dbReference type="Gene3D" id="2.120.10.30">
    <property type="entry name" value="TolB, C-terminal domain"/>
    <property type="match status" value="1"/>
</dbReference>
<dbReference type="SUPFAM" id="SSF82171">
    <property type="entry name" value="DPP6 N-terminal domain-like"/>
    <property type="match status" value="1"/>
</dbReference>
<dbReference type="AlphaFoldDB" id="A0A8J3S163"/>
<keyword evidence="2" id="KW-1133">Transmembrane helix</keyword>
<evidence type="ECO:0000313" key="4">
    <source>
        <dbReference type="Proteomes" id="UP000655044"/>
    </source>
</evidence>
<protein>
    <recommendedName>
        <fullName evidence="5">WD40 repeat domain-containing protein</fullName>
    </recommendedName>
</protein>
<sequence length="441" mass="46341">MDGREALGGGMHGDEADGGEVCESEALGGGVRDAEVLDSGGALRSLRSPRRATWAVLPVAVVLLVAVAIWPRPTGPGAAPGAPGVAATPQPDVAIARETAPGIRIGVERAEEGRLPRLETALPERLSTHGAVSLSAAPMTRALALLQWSGEGGPGPVLALGDDGGLRALDGVKLTTPTDEDGNEQLPLDDTALSPDGRRAAFPQRDEVVVVNLIDGTSRRWPLPGFNEIVSWRPDGVTLVVEQEERVFLVDSRTGRAERQPYPGFETVAGGEPGTDVHRLSDAADLHRPRTTEPAKTELTRWDASGNLLARESSRLTVGTGERWGPGWLRGGRIAWDVFGAGGPRHGGIVEAEAIVVLDAATGRQSAALVLPGTDRWKGCCRVLGWYDEDTVLFASRGGPSRLLAWRVSSGELLRVADLPDGAAVALGDIRGRPRTQTPAG</sequence>
<reference evidence="3" key="1">
    <citation type="submission" date="2021-01" db="EMBL/GenBank/DDBJ databases">
        <title>Whole genome shotgun sequence of Planobispora rosea NBRC 15558.</title>
        <authorList>
            <person name="Komaki H."/>
            <person name="Tamura T."/>
        </authorList>
    </citation>
    <scope>NUCLEOTIDE SEQUENCE</scope>
    <source>
        <strain evidence="3">NBRC 15558</strain>
    </source>
</reference>
<evidence type="ECO:0008006" key="5">
    <source>
        <dbReference type="Google" id="ProtNLM"/>
    </source>
</evidence>
<gene>
    <name evidence="3" type="ORF">Pro02_22850</name>
</gene>
<comment type="caution">
    <text evidence="3">The sequence shown here is derived from an EMBL/GenBank/DDBJ whole genome shotgun (WGS) entry which is preliminary data.</text>
</comment>
<proteinExistence type="predicted"/>
<dbReference type="RefSeq" id="WP_189241595.1">
    <property type="nucleotide sequence ID" value="NZ_BMQP01000002.1"/>
</dbReference>
<organism evidence="3 4">
    <name type="scientific">Planobispora rosea</name>
    <dbReference type="NCBI Taxonomy" id="35762"/>
    <lineage>
        <taxon>Bacteria</taxon>
        <taxon>Bacillati</taxon>
        <taxon>Actinomycetota</taxon>
        <taxon>Actinomycetes</taxon>
        <taxon>Streptosporangiales</taxon>
        <taxon>Streptosporangiaceae</taxon>
        <taxon>Planobispora</taxon>
    </lineage>
</organism>
<name>A0A8J3S163_PLARO</name>
<keyword evidence="4" id="KW-1185">Reference proteome</keyword>
<feature type="compositionally biased region" description="Gly residues" evidence="1">
    <location>
        <begin position="1"/>
        <end position="11"/>
    </location>
</feature>
<evidence type="ECO:0000256" key="2">
    <source>
        <dbReference type="SAM" id="Phobius"/>
    </source>
</evidence>
<dbReference type="EMBL" id="BOOI01000018">
    <property type="protein sequence ID" value="GIH83877.1"/>
    <property type="molecule type" value="Genomic_DNA"/>
</dbReference>